<evidence type="ECO:0000256" key="1">
    <source>
        <dbReference type="ARBA" id="ARBA00004167"/>
    </source>
</evidence>
<dbReference type="AlphaFoldDB" id="A0AA96VUY5"/>
<reference evidence="7 8" key="1">
    <citation type="submission" date="2023-02" db="EMBL/GenBank/DDBJ databases">
        <title>Streptococcus sp. Genome Sequencing and Assembly.</title>
        <authorList>
            <person name="Shore S.M."/>
            <person name="Nicholson T.L."/>
        </authorList>
    </citation>
    <scope>NUCLEOTIDE SEQUENCE [LARGE SCALE GENOMIC DNA]</scope>
    <source>
        <strain evidence="7 8">29892</strain>
    </source>
</reference>
<evidence type="ECO:0000256" key="3">
    <source>
        <dbReference type="ARBA" id="ARBA00022692"/>
    </source>
</evidence>
<evidence type="ECO:0000256" key="5">
    <source>
        <dbReference type="ARBA" id="ARBA00023136"/>
    </source>
</evidence>
<keyword evidence="5 6" id="KW-0472">Membrane</keyword>
<evidence type="ECO:0000313" key="8">
    <source>
        <dbReference type="Proteomes" id="UP001301526"/>
    </source>
</evidence>
<keyword evidence="3 6" id="KW-0812">Transmembrane</keyword>
<comment type="similarity">
    <text evidence="2 6">Belongs to the UPF0154 family.</text>
</comment>
<keyword evidence="4 6" id="KW-1133">Transmembrane helix</keyword>
<feature type="transmembrane region" description="Helical" evidence="6">
    <location>
        <begin position="12"/>
        <end position="37"/>
    </location>
</feature>
<dbReference type="Proteomes" id="UP001301526">
    <property type="component" value="Chromosome"/>
</dbReference>
<keyword evidence="6" id="KW-1003">Cell membrane</keyword>
<evidence type="ECO:0000313" key="7">
    <source>
        <dbReference type="EMBL" id="WNY48555.1"/>
    </source>
</evidence>
<evidence type="ECO:0000256" key="6">
    <source>
        <dbReference type="HAMAP-Rule" id="MF_00363"/>
    </source>
</evidence>
<keyword evidence="8" id="KW-1185">Reference proteome</keyword>
<accession>A0AA96VUY5</accession>
<organism evidence="7 8">
    <name type="scientific">Streptococcus iners subsp. hyiners</name>
    <dbReference type="NCBI Taxonomy" id="3028083"/>
    <lineage>
        <taxon>Bacteria</taxon>
        <taxon>Bacillati</taxon>
        <taxon>Bacillota</taxon>
        <taxon>Bacilli</taxon>
        <taxon>Lactobacillales</taxon>
        <taxon>Streptococcaceae</taxon>
        <taxon>Streptococcus</taxon>
        <taxon>Streptococcus iners</taxon>
    </lineage>
</organism>
<gene>
    <name evidence="7" type="ORF">PW220_07425</name>
</gene>
<evidence type="ECO:0000256" key="4">
    <source>
        <dbReference type="ARBA" id="ARBA00022989"/>
    </source>
</evidence>
<protein>
    <recommendedName>
        <fullName evidence="6">UPF0154 protein PW220_07425</fullName>
    </recommendedName>
</protein>
<dbReference type="Pfam" id="PF03672">
    <property type="entry name" value="UPF0154"/>
    <property type="match status" value="1"/>
</dbReference>
<dbReference type="GO" id="GO:0005886">
    <property type="term" value="C:plasma membrane"/>
    <property type="evidence" value="ECO:0007669"/>
    <property type="project" value="UniProtKB-SubCell"/>
</dbReference>
<proteinExistence type="inferred from homology"/>
<name>A0AA96VUY5_9STRE</name>
<evidence type="ECO:0000256" key="2">
    <source>
        <dbReference type="ARBA" id="ARBA00006694"/>
    </source>
</evidence>
<comment type="subcellular location">
    <subcellularLocation>
        <location evidence="6">Cell membrane</location>
        <topology evidence="6">Single-pass membrane protein</topology>
    </subcellularLocation>
    <subcellularLocation>
        <location evidence="1">Membrane</location>
        <topology evidence="1">Single-pass membrane protein</topology>
    </subcellularLocation>
</comment>
<dbReference type="HAMAP" id="MF_00363">
    <property type="entry name" value="UPF0154"/>
    <property type="match status" value="1"/>
</dbReference>
<dbReference type="EMBL" id="CP118734">
    <property type="protein sequence ID" value="WNY48555.1"/>
    <property type="molecule type" value="Genomic_DNA"/>
</dbReference>
<dbReference type="InterPro" id="IPR005359">
    <property type="entry name" value="UPF0154"/>
</dbReference>
<sequence>MNYFLENQEIDMQLGIGLVIVLVLVALAGGVALGIYLSRKQVENYIADKPVLDENALRLMMSQMGQKPSEAKVQQVLRQIKSQQKAASKKK</sequence>